<dbReference type="RefSeq" id="WP_147891701.1">
    <property type="nucleotide sequence ID" value="NZ_VRTS01000005.1"/>
</dbReference>
<proteinExistence type="predicted"/>
<keyword evidence="4" id="KW-1185">Reference proteome</keyword>
<evidence type="ECO:0000313" key="4">
    <source>
        <dbReference type="Proteomes" id="UP000321248"/>
    </source>
</evidence>
<feature type="compositionally biased region" description="Basic and acidic residues" evidence="1">
    <location>
        <begin position="119"/>
        <end position="140"/>
    </location>
</feature>
<feature type="chain" id="PRO_5022891371" evidence="2">
    <location>
        <begin position="24"/>
        <end position="140"/>
    </location>
</feature>
<dbReference type="Proteomes" id="UP000321248">
    <property type="component" value="Unassembled WGS sequence"/>
</dbReference>
<sequence length="140" mass="14976">MNLFRSTAGACALVLLACSVASAGEPPPPTQTPSDSAMRVFIDPLTGQPRQPTAAEQQVLNAQWRARPQRMFPTQPATEAEAAATLRHHPSGMRSMAVPESLFSTLQAEADAGGQLRIHHADPAHATHDEDAPTQELPHE</sequence>
<feature type="signal peptide" evidence="2">
    <location>
        <begin position="1"/>
        <end position="23"/>
    </location>
</feature>
<evidence type="ECO:0000256" key="2">
    <source>
        <dbReference type="SAM" id="SignalP"/>
    </source>
</evidence>
<protein>
    <submittedName>
        <fullName evidence="3">Uncharacterized protein</fullName>
    </submittedName>
</protein>
<comment type="caution">
    <text evidence="3">The sequence shown here is derived from an EMBL/GenBank/DDBJ whole genome shotgun (WGS) entry which is preliminary data.</text>
</comment>
<evidence type="ECO:0000256" key="1">
    <source>
        <dbReference type="SAM" id="MobiDB-lite"/>
    </source>
</evidence>
<feature type="region of interest" description="Disordered" evidence="1">
    <location>
        <begin position="107"/>
        <end position="140"/>
    </location>
</feature>
<evidence type="ECO:0000313" key="3">
    <source>
        <dbReference type="EMBL" id="TXK62282.1"/>
    </source>
</evidence>
<reference evidence="3 4" key="1">
    <citation type="submission" date="2019-08" db="EMBL/GenBank/DDBJ databases">
        <authorList>
            <person name="Karlyshev A.V."/>
        </authorList>
    </citation>
    <scope>NUCLEOTIDE SEQUENCE [LARGE SCALE GENOMIC DNA]</scope>
    <source>
        <strain evidence="3 4">Alg18-2.2</strain>
    </source>
</reference>
<accession>A0A5C8KSJ5</accession>
<dbReference type="AlphaFoldDB" id="A0A5C8KSJ5"/>
<organism evidence="3 4">
    <name type="scientific">Alkalisalibacterium limincola</name>
    <dbReference type="NCBI Taxonomy" id="2699169"/>
    <lineage>
        <taxon>Bacteria</taxon>
        <taxon>Pseudomonadati</taxon>
        <taxon>Pseudomonadota</taxon>
        <taxon>Gammaproteobacteria</taxon>
        <taxon>Lysobacterales</taxon>
        <taxon>Lysobacteraceae</taxon>
        <taxon>Alkalisalibacterium</taxon>
    </lineage>
</organism>
<dbReference type="PROSITE" id="PS51257">
    <property type="entry name" value="PROKAR_LIPOPROTEIN"/>
    <property type="match status" value="1"/>
</dbReference>
<keyword evidence="2" id="KW-0732">Signal</keyword>
<name>A0A5C8KSJ5_9GAMM</name>
<gene>
    <name evidence="3" type="ORF">FU658_08570</name>
</gene>
<dbReference type="EMBL" id="VRTS01000005">
    <property type="protein sequence ID" value="TXK62282.1"/>
    <property type="molecule type" value="Genomic_DNA"/>
</dbReference>
<dbReference type="NCBIfam" id="NF047450">
    <property type="entry name" value="post-PEP-CTERM_1"/>
    <property type="match status" value="1"/>
</dbReference>